<dbReference type="NCBIfam" id="TIGR03302">
    <property type="entry name" value="OM_YfiO"/>
    <property type="match status" value="1"/>
</dbReference>
<evidence type="ECO:0000256" key="1">
    <source>
        <dbReference type="ARBA" id="ARBA00022729"/>
    </source>
</evidence>
<evidence type="ECO:0000256" key="3">
    <source>
        <dbReference type="ARBA" id="ARBA00023237"/>
    </source>
</evidence>
<name>A0A2Z4FHS2_9DELT</name>
<dbReference type="HAMAP" id="MF_00922">
    <property type="entry name" value="OM_assembly_BamD"/>
    <property type="match status" value="1"/>
</dbReference>
<evidence type="ECO:0000313" key="7">
    <source>
        <dbReference type="Proteomes" id="UP000249799"/>
    </source>
</evidence>
<dbReference type="InterPro" id="IPR011990">
    <property type="entry name" value="TPR-like_helical_dom_sf"/>
</dbReference>
<dbReference type="Gene3D" id="1.25.40.10">
    <property type="entry name" value="Tetratricopeptide repeat domain"/>
    <property type="match status" value="1"/>
</dbReference>
<sequence>MMPRMPEDRRRRAPKGARGATMVRILLGCLLLGGVAVGSGCASDSGASAQPRTFADAAERLYQAAQTDLKKGNTLEAISQFNALRNTFPYSKYAPLAELGIGDAYFAQESYATAVQQYRSFVQLHPSHAKVAYAQWRVADAFYQLMPEDWWLLPPAYERNLRKTEDAVRELDRFAKAYPQSEYAAEANKRLGIARRRLADHELYVAKFYFERDNPKAAGMRLRYLLKNYSGLGLDPQALFLLARSYIELGELPRAQTALNDLIKYHPNSDLAGKARDYLRRYNLDKKG</sequence>
<evidence type="ECO:0000256" key="2">
    <source>
        <dbReference type="ARBA" id="ARBA00023136"/>
    </source>
</evidence>
<reference evidence="6 7" key="1">
    <citation type="submission" date="2018-06" db="EMBL/GenBank/DDBJ databases">
        <title>Lujinxingia sediminis gen. nov. sp. nov., a new facultative anaerobic member of the class Deltaproteobacteria, and proposal of Lujinxingaceae fam. nov.</title>
        <authorList>
            <person name="Guo L.-Y."/>
            <person name="Li C.-M."/>
            <person name="Wang S."/>
            <person name="Du Z.-J."/>
        </authorList>
    </citation>
    <scope>NUCLEOTIDE SEQUENCE [LARGE SCALE GENOMIC DNA]</scope>
    <source>
        <strain evidence="6 7">FA350</strain>
    </source>
</reference>
<keyword evidence="1" id="KW-0732">Signal</keyword>
<feature type="repeat" description="TPR" evidence="4">
    <location>
        <begin position="95"/>
        <end position="128"/>
    </location>
</feature>
<feature type="repeat" description="TPR" evidence="4">
    <location>
        <begin position="236"/>
        <end position="269"/>
    </location>
</feature>
<keyword evidence="3" id="KW-0998">Cell outer membrane</keyword>
<keyword evidence="7" id="KW-1185">Reference proteome</keyword>
<dbReference type="PROSITE" id="PS50005">
    <property type="entry name" value="TPR"/>
    <property type="match status" value="2"/>
</dbReference>
<accession>A0A2Z4FHS2</accession>
<keyword evidence="4" id="KW-0802">TPR repeat</keyword>
<dbReference type="InterPro" id="IPR019734">
    <property type="entry name" value="TPR_rpt"/>
</dbReference>
<evidence type="ECO:0000259" key="5">
    <source>
        <dbReference type="Pfam" id="PF13525"/>
    </source>
</evidence>
<dbReference type="Pfam" id="PF13525">
    <property type="entry name" value="YfiO"/>
    <property type="match status" value="1"/>
</dbReference>
<dbReference type="AlphaFoldDB" id="A0A2Z4FHS2"/>
<organism evidence="6 7">
    <name type="scientific">Bradymonas sediminis</name>
    <dbReference type="NCBI Taxonomy" id="1548548"/>
    <lineage>
        <taxon>Bacteria</taxon>
        <taxon>Deltaproteobacteria</taxon>
        <taxon>Bradymonadales</taxon>
        <taxon>Bradymonadaceae</taxon>
        <taxon>Bradymonas</taxon>
    </lineage>
</organism>
<evidence type="ECO:0000313" key="6">
    <source>
        <dbReference type="EMBL" id="AWV88547.1"/>
    </source>
</evidence>
<dbReference type="KEGG" id="bsed:DN745_04020"/>
<dbReference type="InterPro" id="IPR039565">
    <property type="entry name" value="BamD-like"/>
</dbReference>
<proteinExistence type="inferred from homology"/>
<protein>
    <recommendedName>
        <fullName evidence="5">Outer membrane lipoprotein BamD-like domain-containing protein</fullName>
    </recommendedName>
</protein>
<keyword evidence="2" id="KW-0472">Membrane</keyword>
<dbReference type="SUPFAM" id="SSF48452">
    <property type="entry name" value="TPR-like"/>
    <property type="match status" value="1"/>
</dbReference>
<gene>
    <name evidence="6" type="ORF">DN745_04020</name>
</gene>
<dbReference type="SMART" id="SM00028">
    <property type="entry name" value="TPR"/>
    <property type="match status" value="2"/>
</dbReference>
<feature type="domain" description="Outer membrane lipoprotein BamD-like" evidence="5">
    <location>
        <begin position="57"/>
        <end position="257"/>
    </location>
</feature>
<dbReference type="EMBL" id="CP030032">
    <property type="protein sequence ID" value="AWV88547.1"/>
    <property type="molecule type" value="Genomic_DNA"/>
</dbReference>
<evidence type="ECO:0000256" key="4">
    <source>
        <dbReference type="PROSITE-ProRule" id="PRU00339"/>
    </source>
</evidence>
<dbReference type="OrthoDB" id="9781894at2"/>
<dbReference type="InterPro" id="IPR017689">
    <property type="entry name" value="BamD"/>
</dbReference>
<dbReference type="Proteomes" id="UP000249799">
    <property type="component" value="Chromosome"/>
</dbReference>